<dbReference type="Proteomes" id="UP000757232">
    <property type="component" value="Unassembled WGS sequence"/>
</dbReference>
<dbReference type="AlphaFoldDB" id="A0A9Q5N9W2"/>
<comment type="caution">
    <text evidence="1">The sequence shown here is derived from an EMBL/GenBank/DDBJ whole genome shotgun (WGS) entry which is preliminary data.</text>
</comment>
<organism evidence="1 2">
    <name type="scientific">Sanghuangporus baumii</name>
    <name type="common">Phellinus baumii</name>
    <dbReference type="NCBI Taxonomy" id="108892"/>
    <lineage>
        <taxon>Eukaryota</taxon>
        <taxon>Fungi</taxon>
        <taxon>Dikarya</taxon>
        <taxon>Basidiomycota</taxon>
        <taxon>Agaricomycotina</taxon>
        <taxon>Agaricomycetes</taxon>
        <taxon>Hymenochaetales</taxon>
        <taxon>Hymenochaetaceae</taxon>
        <taxon>Sanghuangporus</taxon>
    </lineage>
</organism>
<protein>
    <submittedName>
        <fullName evidence="1">Uncharacterized protein</fullName>
    </submittedName>
</protein>
<keyword evidence="2" id="KW-1185">Reference proteome</keyword>
<sequence>MMDNIALRERGPVLFMGTLKLTDANRACLSEQGKHHLRRDLSGHFGREGDQHFNSPKFKAKINVCGELFASDVFTIVARDTSTMLEHEFEVQSLHTRTYARSRQYLAKWKLLREIISIANSNKGIPIVARTPRWLVSKYLETNAEYFNEINENSSLAVRHVHRAEVYNLLAQYGQWLLNKISKAKLLDKQSLSDFLEEAGKLRQSQCAGNCDDLEQRWPQDELMSDHEEQTNQDISMEPEDILYEHNYQHTYRQVGGRQASSELLADWQILPEDEEFAMYTKPEVLAAVPEALFYQEPTFPAGSKWYCPVDTCDYSVHLREAYRMNFKWMGDDDRKFLRSGVWCPTTDRAVELFNDIVEHHFYEHLRMAGIKHVARHCHGRDAMGNPQYELIELNGPRQVKPEYDRFKFEWVNAYHH</sequence>
<proteinExistence type="predicted"/>
<evidence type="ECO:0000313" key="2">
    <source>
        <dbReference type="Proteomes" id="UP000757232"/>
    </source>
</evidence>
<name>A0A9Q5N9W2_SANBA</name>
<dbReference type="EMBL" id="LNZH02000052">
    <property type="protein sequence ID" value="OCB91892.1"/>
    <property type="molecule type" value="Genomic_DNA"/>
</dbReference>
<accession>A0A9Q5N9W2</accession>
<evidence type="ECO:0000313" key="1">
    <source>
        <dbReference type="EMBL" id="OCB91892.1"/>
    </source>
</evidence>
<gene>
    <name evidence="1" type="ORF">A7U60_g827</name>
</gene>
<dbReference type="OrthoDB" id="3226250at2759"/>
<reference evidence="1" key="1">
    <citation type="submission" date="2016-06" db="EMBL/GenBank/DDBJ databases">
        <title>Draft Genome sequence of the fungus Inonotus baumii.</title>
        <authorList>
            <person name="Zhu H."/>
            <person name="Lin W."/>
        </authorList>
    </citation>
    <scope>NUCLEOTIDE SEQUENCE</scope>
    <source>
        <strain evidence="1">821</strain>
    </source>
</reference>